<comment type="similarity">
    <text evidence="1 4">Belongs to the glycosyl hydrolase 57 family.</text>
</comment>
<evidence type="ECO:0000313" key="9">
    <source>
        <dbReference type="EMBL" id="NEW07231.1"/>
    </source>
</evidence>
<evidence type="ECO:0000256" key="1">
    <source>
        <dbReference type="ARBA" id="ARBA00006821"/>
    </source>
</evidence>
<feature type="domain" description="Glycosyltransferase subfamily 4-like N-terminal" evidence="8">
    <location>
        <begin position="617"/>
        <end position="791"/>
    </location>
</feature>
<reference evidence="9" key="1">
    <citation type="submission" date="2020-02" db="EMBL/GenBank/DDBJ databases">
        <authorList>
            <person name="Shen X.-R."/>
            <person name="Zhang Y.-X."/>
        </authorList>
    </citation>
    <scope>NUCLEOTIDE SEQUENCE</scope>
    <source>
        <strain evidence="9">SYP-B3998</strain>
    </source>
</reference>
<dbReference type="InterPro" id="IPR037090">
    <property type="entry name" value="57_glycoside_trans_central"/>
</dbReference>
<dbReference type="InterPro" id="IPR001296">
    <property type="entry name" value="Glyco_trans_1"/>
</dbReference>
<dbReference type="Gene3D" id="1.20.1430.10">
    <property type="entry name" value="Families 57/38 glycoside transferase, middle domain"/>
    <property type="match status" value="1"/>
</dbReference>
<dbReference type="Pfam" id="PF00534">
    <property type="entry name" value="Glycos_transf_1"/>
    <property type="match status" value="1"/>
</dbReference>
<dbReference type="PANTHER" id="PTHR41695:SF1">
    <property type="entry name" value="1,4-ALPHA-GLUCAN BRANCHING ENZYME TK1436"/>
    <property type="match status" value="1"/>
</dbReference>
<dbReference type="Gene3D" id="3.40.50.2000">
    <property type="entry name" value="Glycogen Phosphorylase B"/>
    <property type="match status" value="2"/>
</dbReference>
<comment type="caution">
    <text evidence="9">The sequence shown here is derived from an EMBL/GenBank/DDBJ whole genome shotgun (WGS) entry which is preliminary data.</text>
</comment>
<gene>
    <name evidence="9" type="ORF">GK047_14575</name>
</gene>
<organism evidence="9">
    <name type="scientific">Paenibacillus sp. SYP-B3998</name>
    <dbReference type="NCBI Taxonomy" id="2678564"/>
    <lineage>
        <taxon>Bacteria</taxon>
        <taxon>Bacillati</taxon>
        <taxon>Bacillota</taxon>
        <taxon>Bacilli</taxon>
        <taxon>Bacillales</taxon>
        <taxon>Paenibacillaceae</taxon>
        <taxon>Paenibacillus</taxon>
    </lineage>
</organism>
<feature type="domain" description="Glycoside hydrolase family 57 N-terminal" evidence="6">
    <location>
        <begin position="10"/>
        <end position="273"/>
    </location>
</feature>
<feature type="domain" description="Glycosyl transferase family 1" evidence="5">
    <location>
        <begin position="813"/>
        <end position="969"/>
    </location>
</feature>
<dbReference type="PANTHER" id="PTHR41695">
    <property type="entry name" value="1,4-ALPHA-GLUCAN BRANCHING ENZYME RV3031-RELATED"/>
    <property type="match status" value="1"/>
</dbReference>
<dbReference type="CDD" id="cd03801">
    <property type="entry name" value="GT4_PimA-like"/>
    <property type="match status" value="1"/>
</dbReference>
<sequence length="1012" mass="113709">MSPTAHGYVALLLHAHLPYVGQEETRVTLEERWFFEAVIDSYLPLIDMLERLLEDGVRFRLTLSLSPPLLAMMENPLLQERLRKHLTALSELAKREVFRLWGDADFVPTAMLYQSRYRRLVKLYDRLGGDLITKFRSLRDTGCIELITCAATHAFLPLIKNDTALRAQLEAAVAEFRRHFGSAPAGIWLPECGYTPAVEPHLQALGLRYFVVDAHAHAQAVTASDAKARTGTPLRTQGGACAFARDLEAGAQVWSADSGYPSDADYREYYRDIGYDLGRAGGAEWDYIKPYVLPDGERIHTGLKYHRVTDTATGSDKAPYHPERAAQKAQQHAEHFVAARVTQLRRLASESEAWHTAAGERQPQASEPPIIVCPYDAELFGHWWYEGPQWLEAVLRGFDAARSSSSDVVVSTTTLGDYATAHAPTTEAELPVSSWGRGGYAEVWLQPRSQWVQPQLHAAEDRMILAARKYRDDSLLSVWQKRMLNQAARELMLAQSSDWTFILDAGTVTAYAEHRIKTHLEQCHLLLEHIDNSADNHSEYLSETLNRLERRSPVLRQISYQFYKEYNEHAFSLQEDFQESSQASADKILQASSQHSLARNKPLRILMLVWEYPPRVIGGLARAVCDLSKQLTLSGHTVHVITCHAPDSPSYEISDGVHIHRVQVLQSIQAINFLDWVFQMNMAFTDTILRLSQQNVAFDIVHAHDWLVVYAAKESKQMLGLPLLATIHATEFGRNQGNLEGDIQQRIHELEAKLTREADQIIACSLYMQAEVCQLFKLPICKVTRIPNGIESYRKPEPYSKTANPLLLLAISEAAGQDRIICFLGRLVHEKGVHILIAAMRLVLKRFPTAKLVIAGAGPAQDSLQLQAEHLGDRVYFTGFLDEDDKQMLLQAAEFCVFPSLYEPFGLVALEAMASRTPLIVSDIGGLAEIVEHGIDGCKVPADDVNALAWKMAEWLEHPELGDQLIEVAAAKVLTVFNWRDICDSTTAVYSEVMNRWVPNSGIFPSQQEIIK</sequence>
<feature type="active site" description="Nucleophile" evidence="3">
    <location>
        <position position="191"/>
    </location>
</feature>
<dbReference type="SUPFAM" id="SSF88713">
    <property type="entry name" value="Glycoside hydrolase/deacetylase"/>
    <property type="match status" value="1"/>
</dbReference>
<evidence type="ECO:0000256" key="4">
    <source>
        <dbReference type="RuleBase" id="RU361196"/>
    </source>
</evidence>
<dbReference type="InterPro" id="IPR027291">
    <property type="entry name" value="Glyco_hydro_38_N_sf"/>
</dbReference>
<evidence type="ECO:0000259" key="8">
    <source>
        <dbReference type="Pfam" id="PF13439"/>
    </source>
</evidence>
<dbReference type="AlphaFoldDB" id="A0A6G4A080"/>
<dbReference type="EMBL" id="JAAIKC010000004">
    <property type="protein sequence ID" value="NEW07231.1"/>
    <property type="molecule type" value="Genomic_DNA"/>
</dbReference>
<dbReference type="InterPro" id="IPR004300">
    <property type="entry name" value="Glyco_hydro_57_N"/>
</dbReference>
<dbReference type="InterPro" id="IPR040042">
    <property type="entry name" value="Branching_enz_MT3115-like"/>
</dbReference>
<dbReference type="GO" id="GO:0005576">
    <property type="term" value="C:extracellular region"/>
    <property type="evidence" value="ECO:0007669"/>
    <property type="project" value="TreeGrafter"/>
</dbReference>
<dbReference type="InterPro" id="IPR028995">
    <property type="entry name" value="Glyco_hydro_57/38_cen_sf"/>
</dbReference>
<dbReference type="Pfam" id="PF09210">
    <property type="entry name" value="BE_C"/>
    <property type="match status" value="1"/>
</dbReference>
<dbReference type="InterPro" id="IPR028098">
    <property type="entry name" value="Glyco_trans_4-like_N"/>
</dbReference>
<protein>
    <submittedName>
        <fullName evidence="9">DUF1957 domain-containing protein</fullName>
    </submittedName>
</protein>
<dbReference type="Pfam" id="PF13439">
    <property type="entry name" value="Glyco_transf_4"/>
    <property type="match status" value="1"/>
</dbReference>
<dbReference type="SUPFAM" id="SSF53756">
    <property type="entry name" value="UDP-Glycosyltransferase/glycogen phosphorylase"/>
    <property type="match status" value="1"/>
</dbReference>
<dbReference type="Pfam" id="PF03065">
    <property type="entry name" value="Glyco_hydro_57"/>
    <property type="match status" value="1"/>
</dbReference>
<dbReference type="GO" id="GO:0003844">
    <property type="term" value="F:1,4-alpha-glucan branching enzyme activity"/>
    <property type="evidence" value="ECO:0007669"/>
    <property type="project" value="InterPro"/>
</dbReference>
<dbReference type="GO" id="GO:0030979">
    <property type="term" value="P:alpha-glucan biosynthetic process"/>
    <property type="evidence" value="ECO:0007669"/>
    <property type="project" value="InterPro"/>
</dbReference>
<evidence type="ECO:0000259" key="5">
    <source>
        <dbReference type="Pfam" id="PF00534"/>
    </source>
</evidence>
<dbReference type="InterPro" id="IPR011330">
    <property type="entry name" value="Glyco_hydro/deAcase_b/a-brl"/>
</dbReference>
<proteinExistence type="inferred from homology"/>
<feature type="active site" description="Proton donor" evidence="3">
    <location>
        <position position="376"/>
    </location>
</feature>
<dbReference type="Gene3D" id="3.20.110.10">
    <property type="entry name" value="Glycoside hydrolase 38, N terminal domain"/>
    <property type="match status" value="1"/>
</dbReference>
<evidence type="ECO:0000259" key="6">
    <source>
        <dbReference type="Pfam" id="PF03065"/>
    </source>
</evidence>
<dbReference type="InterPro" id="IPR015293">
    <property type="entry name" value="BE_C"/>
</dbReference>
<feature type="domain" description="1,4-alpha-glucan branching enzyme C-terminal" evidence="7">
    <location>
        <begin position="456"/>
        <end position="563"/>
    </location>
</feature>
<keyword evidence="2 4" id="KW-0119">Carbohydrate metabolism</keyword>
<evidence type="ECO:0000256" key="3">
    <source>
        <dbReference type="PIRSR" id="PIRSR640042-1"/>
    </source>
</evidence>
<evidence type="ECO:0000256" key="2">
    <source>
        <dbReference type="ARBA" id="ARBA00023277"/>
    </source>
</evidence>
<evidence type="ECO:0000259" key="7">
    <source>
        <dbReference type="Pfam" id="PF09210"/>
    </source>
</evidence>
<accession>A0A6G4A080</accession>
<dbReference type="CDD" id="cd10792">
    <property type="entry name" value="GH57N_AmyC_like"/>
    <property type="match status" value="1"/>
</dbReference>
<dbReference type="SUPFAM" id="SSF88688">
    <property type="entry name" value="Families 57/38 glycoside transferase middle domain"/>
    <property type="match status" value="1"/>
</dbReference>
<name>A0A6G4A080_9BACL</name>